<evidence type="ECO:0000256" key="2">
    <source>
        <dbReference type="ARBA" id="ARBA00022448"/>
    </source>
</evidence>
<evidence type="ECO:0000256" key="1">
    <source>
        <dbReference type="ARBA" id="ARBA00005417"/>
    </source>
</evidence>
<keyword evidence="7" id="KW-1185">Reference proteome</keyword>
<name>A0A2V2YHQ8_9BACL</name>
<sequence length="247" mass="27557">MNTQHVIDANGIVKTYGLIPVIRGITLQVNRGEIFGLVGPSGSGKSTLLELLMGIRQADEGDIQVLGMDIKKDARKLHHRIGFQLQATVLFEQIKVKEALQLFRSYYKKRRDLNDIIAMLKLKPYLNQYVRNLSDTVQQRIALAIALVNDPDIVFLDEPSVGIDSHACDDMWSIIARLQEEGKTVVLTTQSLDEALEHCDRLAILMNGKLSICSTSQELMCKLPAGTRSLNEMYAHLGAIRRKGESA</sequence>
<dbReference type="PANTHER" id="PTHR42711:SF5">
    <property type="entry name" value="ABC TRANSPORTER ATP-BINDING PROTEIN NATA"/>
    <property type="match status" value="1"/>
</dbReference>
<protein>
    <submittedName>
        <fullName evidence="6">ABC-2 type transport system ATP-binding protein</fullName>
    </submittedName>
</protein>
<dbReference type="GO" id="GO:0005524">
    <property type="term" value="F:ATP binding"/>
    <property type="evidence" value="ECO:0007669"/>
    <property type="project" value="UniProtKB-KW"/>
</dbReference>
<dbReference type="Pfam" id="PF00005">
    <property type="entry name" value="ABC_tran"/>
    <property type="match status" value="1"/>
</dbReference>
<evidence type="ECO:0000259" key="5">
    <source>
        <dbReference type="PROSITE" id="PS50893"/>
    </source>
</evidence>
<dbReference type="AlphaFoldDB" id="A0A2V2YHQ8"/>
<dbReference type="CDD" id="cd03230">
    <property type="entry name" value="ABC_DR_subfamily_A"/>
    <property type="match status" value="1"/>
</dbReference>
<dbReference type="PROSITE" id="PS50893">
    <property type="entry name" value="ABC_TRANSPORTER_2"/>
    <property type="match status" value="1"/>
</dbReference>
<dbReference type="GO" id="GO:0016887">
    <property type="term" value="F:ATP hydrolysis activity"/>
    <property type="evidence" value="ECO:0007669"/>
    <property type="project" value="InterPro"/>
</dbReference>
<keyword evidence="4 6" id="KW-0067">ATP-binding</keyword>
<accession>A0A2V2YHQ8</accession>
<dbReference type="InterPro" id="IPR003439">
    <property type="entry name" value="ABC_transporter-like_ATP-bd"/>
</dbReference>
<dbReference type="PANTHER" id="PTHR42711">
    <property type="entry name" value="ABC TRANSPORTER ATP-BINDING PROTEIN"/>
    <property type="match status" value="1"/>
</dbReference>
<organism evidence="6 7">
    <name type="scientific">Paenibacillus cellulosilyticus</name>
    <dbReference type="NCBI Taxonomy" id="375489"/>
    <lineage>
        <taxon>Bacteria</taxon>
        <taxon>Bacillati</taxon>
        <taxon>Bacillota</taxon>
        <taxon>Bacilli</taxon>
        <taxon>Bacillales</taxon>
        <taxon>Paenibacillaceae</taxon>
        <taxon>Paenibacillus</taxon>
    </lineage>
</organism>
<dbReference type="RefSeq" id="WP_245946905.1">
    <property type="nucleotide sequence ID" value="NZ_CP054612.1"/>
</dbReference>
<reference evidence="6 7" key="1">
    <citation type="submission" date="2018-05" db="EMBL/GenBank/DDBJ databases">
        <title>Genomic Encyclopedia of Type Strains, Phase III (KMG-III): the genomes of soil and plant-associated and newly described type strains.</title>
        <authorList>
            <person name="Whitman W."/>
        </authorList>
    </citation>
    <scope>NUCLEOTIDE SEQUENCE [LARGE SCALE GENOMIC DNA]</scope>
    <source>
        <strain evidence="6 7">CECT 5696</strain>
    </source>
</reference>
<dbReference type="InterPro" id="IPR027417">
    <property type="entry name" value="P-loop_NTPase"/>
</dbReference>
<dbReference type="Proteomes" id="UP000246635">
    <property type="component" value="Unassembled WGS sequence"/>
</dbReference>
<evidence type="ECO:0000313" key="7">
    <source>
        <dbReference type="Proteomes" id="UP000246635"/>
    </source>
</evidence>
<dbReference type="InterPro" id="IPR050763">
    <property type="entry name" value="ABC_transporter_ATP-binding"/>
</dbReference>
<proteinExistence type="inferred from homology"/>
<evidence type="ECO:0000256" key="4">
    <source>
        <dbReference type="ARBA" id="ARBA00022840"/>
    </source>
</evidence>
<comment type="similarity">
    <text evidence="1">Belongs to the ABC transporter superfamily.</text>
</comment>
<keyword evidence="2" id="KW-0813">Transport</keyword>
<evidence type="ECO:0000256" key="3">
    <source>
        <dbReference type="ARBA" id="ARBA00022741"/>
    </source>
</evidence>
<dbReference type="SMART" id="SM00382">
    <property type="entry name" value="AAA"/>
    <property type="match status" value="1"/>
</dbReference>
<keyword evidence="3" id="KW-0547">Nucleotide-binding</keyword>
<feature type="domain" description="ABC transporter" evidence="5">
    <location>
        <begin position="7"/>
        <end position="232"/>
    </location>
</feature>
<dbReference type="EMBL" id="QGTQ01000036">
    <property type="protein sequence ID" value="PWV92110.1"/>
    <property type="molecule type" value="Genomic_DNA"/>
</dbReference>
<dbReference type="Gene3D" id="3.40.50.300">
    <property type="entry name" value="P-loop containing nucleotide triphosphate hydrolases"/>
    <property type="match status" value="1"/>
</dbReference>
<evidence type="ECO:0000313" key="6">
    <source>
        <dbReference type="EMBL" id="PWV92110.1"/>
    </source>
</evidence>
<dbReference type="SUPFAM" id="SSF52540">
    <property type="entry name" value="P-loop containing nucleoside triphosphate hydrolases"/>
    <property type="match status" value="1"/>
</dbReference>
<gene>
    <name evidence="6" type="ORF">DFQ01_13656</name>
</gene>
<comment type="caution">
    <text evidence="6">The sequence shown here is derived from an EMBL/GenBank/DDBJ whole genome shotgun (WGS) entry which is preliminary data.</text>
</comment>
<dbReference type="InterPro" id="IPR003593">
    <property type="entry name" value="AAA+_ATPase"/>
</dbReference>